<dbReference type="InterPro" id="IPR011990">
    <property type="entry name" value="TPR-like_helical_dom_sf"/>
</dbReference>
<protein>
    <recommendedName>
        <fullName evidence="8">Ancillary SecYEG translocon subunit</fullName>
    </recommendedName>
</protein>
<comment type="subcellular location">
    <subcellularLocation>
        <location evidence="1">Cell membrane</location>
        <topology evidence="1">Single-pass type II membrane protein</topology>
    </subcellularLocation>
</comment>
<keyword evidence="4 9" id="KW-1133">Transmembrane helix</keyword>
<evidence type="ECO:0000259" key="10">
    <source>
        <dbReference type="Pfam" id="PF09976"/>
    </source>
</evidence>
<evidence type="ECO:0000313" key="12">
    <source>
        <dbReference type="Proteomes" id="UP000286678"/>
    </source>
</evidence>
<evidence type="ECO:0000256" key="4">
    <source>
        <dbReference type="ARBA" id="ARBA00022989"/>
    </source>
</evidence>
<evidence type="ECO:0000256" key="9">
    <source>
        <dbReference type="SAM" id="Phobius"/>
    </source>
</evidence>
<keyword evidence="2" id="KW-1003">Cell membrane</keyword>
<feature type="transmembrane region" description="Helical" evidence="9">
    <location>
        <begin position="21"/>
        <end position="39"/>
    </location>
</feature>
<dbReference type="PANTHER" id="PTHR38035:SF1">
    <property type="entry name" value="ANCILLARY SECYEG TRANSLOCON SUBUNIT"/>
    <property type="match status" value="1"/>
</dbReference>
<comment type="caution">
    <text evidence="11">The sequence shown here is derived from an EMBL/GenBank/DDBJ whole genome shotgun (WGS) entry which is preliminary data.</text>
</comment>
<evidence type="ECO:0000256" key="5">
    <source>
        <dbReference type="ARBA" id="ARBA00023136"/>
    </source>
</evidence>
<gene>
    <name evidence="11" type="ORF">CWE21_11045</name>
</gene>
<dbReference type="PANTHER" id="PTHR38035">
    <property type="entry name" value="UPF0070 PROTEIN YFGM"/>
    <property type="match status" value="1"/>
</dbReference>
<dbReference type="InterPro" id="IPR018704">
    <property type="entry name" value="SecYEG/CpoB_TPR"/>
</dbReference>
<dbReference type="GO" id="GO:0044877">
    <property type="term" value="F:protein-containing complex binding"/>
    <property type="evidence" value="ECO:0007669"/>
    <property type="project" value="InterPro"/>
</dbReference>
<dbReference type="Gene3D" id="1.25.40.10">
    <property type="entry name" value="Tetratricopeptide repeat domain"/>
    <property type="match status" value="1"/>
</dbReference>
<feature type="domain" description="Ancillary SecYEG translocon subunit/Cell division coordinator CpoB TPR" evidence="10">
    <location>
        <begin position="12"/>
        <end position="203"/>
    </location>
</feature>
<dbReference type="GO" id="GO:0005886">
    <property type="term" value="C:plasma membrane"/>
    <property type="evidence" value="ECO:0007669"/>
    <property type="project" value="UniProtKB-SubCell"/>
</dbReference>
<evidence type="ECO:0000256" key="8">
    <source>
        <dbReference type="ARBA" id="ARBA00024235"/>
    </source>
</evidence>
<dbReference type="OrthoDB" id="9789675at2"/>
<sequence>METEEQQVEQIKAFWKEHGKGIVAGLVIGFALFYGWRYYDAQTLAKQEAQSEQYEQVVAQLEANGAEALDSAKSFVSEASGSTYATLAAFEVARKAAEAGDLAAAITALEGAQSNAQGALKHVASLRLARLQMAQENYSAALTALEQVAQVEGFKAKAAELRGDVLLAQGDAAGARQAYESAIAAATEAGVPTVLVETKLNSIPAAS</sequence>
<dbReference type="EMBL" id="PIPT01000008">
    <property type="protein sequence ID" value="RUO46682.1"/>
    <property type="molecule type" value="Genomic_DNA"/>
</dbReference>
<reference evidence="12" key="1">
    <citation type="journal article" date="2018" name="Front. Microbiol.">
        <title>Genome-Based Analysis Reveals the Taxonomy and Diversity of the Family Idiomarinaceae.</title>
        <authorList>
            <person name="Liu Y."/>
            <person name="Lai Q."/>
            <person name="Shao Z."/>
        </authorList>
    </citation>
    <scope>NUCLEOTIDE SEQUENCE [LARGE SCALE GENOMIC DNA]</scope>
    <source>
        <strain evidence="12">SW15</strain>
    </source>
</reference>
<dbReference type="SUPFAM" id="SSF48452">
    <property type="entry name" value="TPR-like"/>
    <property type="match status" value="1"/>
</dbReference>
<accession>A0A432XDF4</accession>
<dbReference type="RefSeq" id="WP_126834501.1">
    <property type="nucleotide sequence ID" value="NZ_JBLXIO010000029.1"/>
</dbReference>
<evidence type="ECO:0000256" key="3">
    <source>
        <dbReference type="ARBA" id="ARBA00022692"/>
    </source>
</evidence>
<evidence type="ECO:0000256" key="6">
    <source>
        <dbReference type="ARBA" id="ARBA00023186"/>
    </source>
</evidence>
<dbReference type="InterPro" id="IPR026039">
    <property type="entry name" value="YfgM"/>
</dbReference>
<keyword evidence="5 9" id="KW-0472">Membrane</keyword>
<dbReference type="Proteomes" id="UP000286678">
    <property type="component" value="Unassembled WGS sequence"/>
</dbReference>
<proteinExistence type="inferred from homology"/>
<keyword evidence="3 9" id="KW-0812">Transmembrane</keyword>
<comment type="similarity">
    <text evidence="7">Belongs to the YfgM family.</text>
</comment>
<dbReference type="Pfam" id="PF09976">
    <property type="entry name" value="TPR_21"/>
    <property type="match status" value="1"/>
</dbReference>
<organism evidence="11 12">
    <name type="scientific">Pseudidiomarina aquimaris</name>
    <dbReference type="NCBI Taxonomy" id="641841"/>
    <lineage>
        <taxon>Bacteria</taxon>
        <taxon>Pseudomonadati</taxon>
        <taxon>Pseudomonadota</taxon>
        <taxon>Gammaproteobacteria</taxon>
        <taxon>Alteromonadales</taxon>
        <taxon>Idiomarinaceae</taxon>
        <taxon>Pseudidiomarina</taxon>
    </lineage>
</organism>
<name>A0A432XDF4_9GAMM</name>
<evidence type="ECO:0000256" key="1">
    <source>
        <dbReference type="ARBA" id="ARBA00004401"/>
    </source>
</evidence>
<keyword evidence="6" id="KW-0143">Chaperone</keyword>
<evidence type="ECO:0000256" key="2">
    <source>
        <dbReference type="ARBA" id="ARBA00022475"/>
    </source>
</evidence>
<dbReference type="PIRSF" id="PIRSF006170">
    <property type="entry name" value="YfgM"/>
    <property type="match status" value="1"/>
</dbReference>
<keyword evidence="12" id="KW-1185">Reference proteome</keyword>
<evidence type="ECO:0000313" key="11">
    <source>
        <dbReference type="EMBL" id="RUO46682.1"/>
    </source>
</evidence>
<evidence type="ECO:0000256" key="7">
    <source>
        <dbReference type="ARBA" id="ARBA00024197"/>
    </source>
</evidence>
<dbReference type="AlphaFoldDB" id="A0A432XDF4"/>